<evidence type="ECO:0000259" key="1">
    <source>
        <dbReference type="PROSITE" id="PS51061"/>
    </source>
</evidence>
<dbReference type="PROSITE" id="PS51061">
    <property type="entry name" value="R3H"/>
    <property type="match status" value="1"/>
</dbReference>
<dbReference type="PANTHER" id="PTHR35800:SF1">
    <property type="entry name" value="RNA-BINDING PROTEIN KHPB"/>
    <property type="match status" value="1"/>
</dbReference>
<dbReference type="InterPro" id="IPR034079">
    <property type="entry name" value="R3H_KhpB"/>
</dbReference>
<protein>
    <submittedName>
        <fullName evidence="2">Protein jag</fullName>
    </submittedName>
</protein>
<evidence type="ECO:0000313" key="2">
    <source>
        <dbReference type="EMBL" id="PIU68591.1"/>
    </source>
</evidence>
<dbReference type="InterPro" id="IPR036867">
    <property type="entry name" value="R3H_dom_sf"/>
</dbReference>
<sequence length="171" mass="19490">MILDKIKELKVEEKVTKTAEEILVKILTLLGLEFKIESVPKEDCGKEWIEFQITTPEPGFIIGYHGQTLRDLEFLVNLAVFRKIGQWARIVLNVGEYQERRENFLKTLALKTAEKAKFLKEPIALSPMPGKERRIVHLALQEDSAVKTESAGEGEKRKVVIYPNNSSLPTN</sequence>
<name>A0A2M7AMG8_UNCKA</name>
<dbReference type="Proteomes" id="UP000229916">
    <property type="component" value="Unassembled WGS sequence"/>
</dbReference>
<dbReference type="CDD" id="cd02414">
    <property type="entry name" value="KH-II_Jag"/>
    <property type="match status" value="1"/>
</dbReference>
<dbReference type="Gene3D" id="3.30.1370.50">
    <property type="entry name" value="R3H-like domain"/>
    <property type="match status" value="1"/>
</dbReference>
<dbReference type="InterPro" id="IPR039247">
    <property type="entry name" value="KhpB"/>
</dbReference>
<dbReference type="Pfam" id="PF01424">
    <property type="entry name" value="R3H"/>
    <property type="match status" value="1"/>
</dbReference>
<dbReference type="Gene3D" id="3.30.300.20">
    <property type="match status" value="1"/>
</dbReference>
<dbReference type="EMBL" id="PEWD01000066">
    <property type="protein sequence ID" value="PIU68591.1"/>
    <property type="molecule type" value="Genomic_DNA"/>
</dbReference>
<evidence type="ECO:0000313" key="3">
    <source>
        <dbReference type="Proteomes" id="UP000229916"/>
    </source>
</evidence>
<dbReference type="InterPro" id="IPR001374">
    <property type="entry name" value="R3H_dom"/>
</dbReference>
<dbReference type="SUPFAM" id="SSF82708">
    <property type="entry name" value="R3H domain"/>
    <property type="match status" value="1"/>
</dbReference>
<organism evidence="2 3">
    <name type="scientific">candidate division WWE3 bacterium CG06_land_8_20_14_3_00_42_16</name>
    <dbReference type="NCBI Taxonomy" id="1975083"/>
    <lineage>
        <taxon>Bacteria</taxon>
        <taxon>Katanobacteria</taxon>
    </lineage>
</organism>
<accession>A0A2M7AMG8</accession>
<dbReference type="GO" id="GO:0003723">
    <property type="term" value="F:RNA binding"/>
    <property type="evidence" value="ECO:0007669"/>
    <property type="project" value="InterPro"/>
</dbReference>
<dbReference type="PANTHER" id="PTHR35800">
    <property type="entry name" value="PROTEIN JAG"/>
    <property type="match status" value="1"/>
</dbReference>
<dbReference type="CDD" id="cd02644">
    <property type="entry name" value="R3H_jag"/>
    <property type="match status" value="1"/>
</dbReference>
<reference evidence="3" key="1">
    <citation type="submission" date="2017-09" db="EMBL/GenBank/DDBJ databases">
        <title>Depth-based differentiation of microbial function through sediment-hosted aquifers and enrichment of novel symbionts in the deep terrestrial subsurface.</title>
        <authorList>
            <person name="Probst A.J."/>
            <person name="Ladd B."/>
            <person name="Jarett J.K."/>
            <person name="Geller-Mcgrath D.E."/>
            <person name="Sieber C.M.K."/>
            <person name="Emerson J.B."/>
            <person name="Anantharaman K."/>
            <person name="Thomas B.C."/>
            <person name="Malmstrom R."/>
            <person name="Stieglmeier M."/>
            <person name="Klingl A."/>
            <person name="Woyke T."/>
            <person name="Ryan C.M."/>
            <person name="Banfield J.F."/>
        </authorList>
    </citation>
    <scope>NUCLEOTIDE SEQUENCE [LARGE SCALE GENOMIC DNA]</scope>
</reference>
<feature type="domain" description="R3H" evidence="1">
    <location>
        <begin position="99"/>
        <end position="165"/>
    </location>
</feature>
<dbReference type="InterPro" id="IPR015946">
    <property type="entry name" value="KH_dom-like_a/b"/>
</dbReference>
<dbReference type="InterPro" id="IPR038008">
    <property type="entry name" value="Jag_KH"/>
</dbReference>
<proteinExistence type="predicted"/>
<dbReference type="SMART" id="SM00393">
    <property type="entry name" value="R3H"/>
    <property type="match status" value="1"/>
</dbReference>
<gene>
    <name evidence="2" type="ORF">COS81_03380</name>
</gene>
<comment type="caution">
    <text evidence="2">The sequence shown here is derived from an EMBL/GenBank/DDBJ whole genome shotgun (WGS) entry which is preliminary data.</text>
</comment>
<dbReference type="AlphaFoldDB" id="A0A2M7AMG8"/>